<dbReference type="SUPFAM" id="SSF54160">
    <property type="entry name" value="Chromo domain-like"/>
    <property type="match status" value="1"/>
</dbReference>
<dbReference type="InterPro" id="IPR000953">
    <property type="entry name" value="Chromo/chromo_shadow_dom"/>
</dbReference>
<keyword evidence="4" id="KW-1185">Reference proteome</keyword>
<comment type="caution">
    <text evidence="3">The sequence shown here is derived from an EMBL/GenBank/DDBJ whole genome shotgun (WGS) entry which is preliminary data.</text>
</comment>
<dbReference type="InterPro" id="IPR036397">
    <property type="entry name" value="RNaseH_sf"/>
</dbReference>
<dbReference type="GO" id="GO:0003676">
    <property type="term" value="F:nucleic acid binding"/>
    <property type="evidence" value="ECO:0007669"/>
    <property type="project" value="InterPro"/>
</dbReference>
<dbReference type="PROSITE" id="PS50994">
    <property type="entry name" value="INTEGRASE"/>
    <property type="match status" value="1"/>
</dbReference>
<evidence type="ECO:0000259" key="2">
    <source>
        <dbReference type="PROSITE" id="PS50994"/>
    </source>
</evidence>
<reference evidence="3 4" key="1">
    <citation type="journal article" date="2024" name="BMC Genomics">
        <title>De novo assembly and annotation of Popillia japonica's genome with initial clues to its potential as an invasive pest.</title>
        <authorList>
            <person name="Cucini C."/>
            <person name="Boschi S."/>
            <person name="Funari R."/>
            <person name="Cardaioli E."/>
            <person name="Iannotti N."/>
            <person name="Marturano G."/>
            <person name="Paoli F."/>
            <person name="Bruttini M."/>
            <person name="Carapelli A."/>
            <person name="Frati F."/>
            <person name="Nardi F."/>
        </authorList>
    </citation>
    <scope>NUCLEOTIDE SEQUENCE [LARGE SCALE GENOMIC DNA]</scope>
    <source>
        <strain evidence="3">DMR45628</strain>
    </source>
</reference>
<dbReference type="Proteomes" id="UP001458880">
    <property type="component" value="Unassembled WGS sequence"/>
</dbReference>
<dbReference type="SUPFAM" id="SSF53098">
    <property type="entry name" value="Ribonuclease H-like"/>
    <property type="match status" value="1"/>
</dbReference>
<dbReference type="PROSITE" id="PS50013">
    <property type="entry name" value="CHROMO_2"/>
    <property type="match status" value="1"/>
</dbReference>
<dbReference type="PANTHER" id="PTHR46585">
    <property type="entry name" value="INTEGRASE CORE DOMAIN CONTAINING PROTEIN"/>
    <property type="match status" value="1"/>
</dbReference>
<dbReference type="PANTHER" id="PTHR46585:SF1">
    <property type="entry name" value="CHROMO DOMAIN-CONTAINING PROTEIN"/>
    <property type="match status" value="1"/>
</dbReference>
<evidence type="ECO:0000259" key="1">
    <source>
        <dbReference type="PROSITE" id="PS50013"/>
    </source>
</evidence>
<dbReference type="InterPro" id="IPR016197">
    <property type="entry name" value="Chromo-like_dom_sf"/>
</dbReference>
<dbReference type="AlphaFoldDB" id="A0AAW1KLC1"/>
<dbReference type="InterPro" id="IPR001584">
    <property type="entry name" value="Integrase_cat-core"/>
</dbReference>
<evidence type="ECO:0000313" key="4">
    <source>
        <dbReference type="Proteomes" id="UP001458880"/>
    </source>
</evidence>
<sequence>MSKQDVVNEIHRAARRNFPRRRVIIKGFDDLWQGDLMEFLPYSCDNNGYKYVLILIYCFSKYGWSHPLKNKGAEEVREAMSNILQEGRSPKNLQTDAGKEFYNEKFKKLMRTYEINHFSTYSTKKASIVERVIRTIKNMLYKTFSLRGSYKWIDILSEITAKYNNTKHRTIKMKPVDVTVKSKHLLSTVYNNIKVMGKHKFKVGDCVRISKYKGTFAKGYTPNWSTELFKIIKVQVTNPITYLLEDTTGRPILGGFYEWELQRAKHTDVYLVEKVLKNKGHKAYVKWLGFDNTHNSWINKNEIL</sequence>
<dbReference type="GO" id="GO:0015074">
    <property type="term" value="P:DNA integration"/>
    <property type="evidence" value="ECO:0007669"/>
    <property type="project" value="InterPro"/>
</dbReference>
<proteinExistence type="predicted"/>
<organism evidence="3 4">
    <name type="scientific">Popillia japonica</name>
    <name type="common">Japanese beetle</name>
    <dbReference type="NCBI Taxonomy" id="7064"/>
    <lineage>
        <taxon>Eukaryota</taxon>
        <taxon>Metazoa</taxon>
        <taxon>Ecdysozoa</taxon>
        <taxon>Arthropoda</taxon>
        <taxon>Hexapoda</taxon>
        <taxon>Insecta</taxon>
        <taxon>Pterygota</taxon>
        <taxon>Neoptera</taxon>
        <taxon>Endopterygota</taxon>
        <taxon>Coleoptera</taxon>
        <taxon>Polyphaga</taxon>
        <taxon>Scarabaeiformia</taxon>
        <taxon>Scarabaeidae</taxon>
        <taxon>Rutelinae</taxon>
        <taxon>Popillia</taxon>
    </lineage>
</organism>
<evidence type="ECO:0008006" key="5">
    <source>
        <dbReference type="Google" id="ProtNLM"/>
    </source>
</evidence>
<protein>
    <recommendedName>
        <fullName evidence="5">Integrase</fullName>
    </recommendedName>
</protein>
<dbReference type="EMBL" id="JASPKY010000213">
    <property type="protein sequence ID" value="KAK9720129.1"/>
    <property type="molecule type" value="Genomic_DNA"/>
</dbReference>
<dbReference type="Pfam" id="PF00665">
    <property type="entry name" value="rve"/>
    <property type="match status" value="1"/>
</dbReference>
<feature type="domain" description="Integrase catalytic" evidence="2">
    <location>
        <begin position="15"/>
        <end position="183"/>
    </location>
</feature>
<dbReference type="Gene3D" id="3.30.420.10">
    <property type="entry name" value="Ribonuclease H-like superfamily/Ribonuclease H"/>
    <property type="match status" value="1"/>
</dbReference>
<name>A0AAW1KLC1_POPJA</name>
<dbReference type="InterPro" id="IPR012337">
    <property type="entry name" value="RNaseH-like_sf"/>
</dbReference>
<evidence type="ECO:0000313" key="3">
    <source>
        <dbReference type="EMBL" id="KAK9720129.1"/>
    </source>
</evidence>
<feature type="domain" description="Chromo" evidence="1">
    <location>
        <begin position="270"/>
        <end position="304"/>
    </location>
</feature>
<gene>
    <name evidence="3" type="ORF">QE152_g22218</name>
</gene>
<accession>A0AAW1KLC1</accession>
<dbReference type="GO" id="GO:0005694">
    <property type="term" value="C:chromosome"/>
    <property type="evidence" value="ECO:0007669"/>
    <property type="project" value="UniProtKB-ARBA"/>
</dbReference>